<feature type="region of interest" description="Disordered" evidence="1">
    <location>
        <begin position="236"/>
        <end position="277"/>
    </location>
</feature>
<dbReference type="EMBL" id="JFFI01002620">
    <property type="protein sequence ID" value="KXH28426.1"/>
    <property type="molecule type" value="Genomic_DNA"/>
</dbReference>
<dbReference type="AlphaFoldDB" id="A0A135RXP5"/>
<sequence length="277" mass="29467">MDAHAHAHAHPPTPPPPRGRHQNTPKGKIPPSLRTDICAHAHTSLTSLTSLPGILAPVPSPQFGPSLPFPNPRPLLFSSIAVSPPPSPPLHSRLPFPAAVILLSFSSAGDPLIATSNRPSPCPFVGPTDLQYCDCESSAFFARLHHSIASDPAAANNPPPVPSFPTALVTHLAFAYPLLATGRTAHTQQLSAAVFAQPLGVTASLINHSIVPANCRSKSDQRHRFQRRRCVIRSATLGVVDHPDPPTSKAPPKTPPSSQTRSPLTPESPRENFHNES</sequence>
<gene>
    <name evidence="2" type="ORF">CSAL01_10689</name>
</gene>
<dbReference type="Proteomes" id="UP000070121">
    <property type="component" value="Unassembled WGS sequence"/>
</dbReference>
<organism evidence="2 3">
    <name type="scientific">Colletotrichum salicis</name>
    <dbReference type="NCBI Taxonomy" id="1209931"/>
    <lineage>
        <taxon>Eukaryota</taxon>
        <taxon>Fungi</taxon>
        <taxon>Dikarya</taxon>
        <taxon>Ascomycota</taxon>
        <taxon>Pezizomycotina</taxon>
        <taxon>Sordariomycetes</taxon>
        <taxon>Hypocreomycetidae</taxon>
        <taxon>Glomerellales</taxon>
        <taxon>Glomerellaceae</taxon>
        <taxon>Colletotrichum</taxon>
        <taxon>Colletotrichum acutatum species complex</taxon>
    </lineage>
</organism>
<proteinExistence type="predicted"/>
<feature type="compositionally biased region" description="Basic and acidic residues" evidence="1">
    <location>
        <begin position="268"/>
        <end position="277"/>
    </location>
</feature>
<accession>A0A135RXP5</accession>
<protein>
    <submittedName>
        <fullName evidence="2">Uncharacterized protein</fullName>
    </submittedName>
</protein>
<evidence type="ECO:0000256" key="1">
    <source>
        <dbReference type="SAM" id="MobiDB-lite"/>
    </source>
</evidence>
<name>A0A135RXP5_9PEZI</name>
<evidence type="ECO:0000313" key="2">
    <source>
        <dbReference type="EMBL" id="KXH28426.1"/>
    </source>
</evidence>
<comment type="caution">
    <text evidence="2">The sequence shown here is derived from an EMBL/GenBank/DDBJ whole genome shotgun (WGS) entry which is preliminary data.</text>
</comment>
<feature type="region of interest" description="Disordered" evidence="1">
    <location>
        <begin position="1"/>
        <end position="33"/>
    </location>
</feature>
<feature type="compositionally biased region" description="Pro residues" evidence="1">
    <location>
        <begin position="245"/>
        <end position="255"/>
    </location>
</feature>
<dbReference type="OrthoDB" id="10528077at2759"/>
<reference evidence="2 3" key="1">
    <citation type="submission" date="2014-02" db="EMBL/GenBank/DDBJ databases">
        <title>The genome sequence of Colletotrichum salicis CBS 607.94.</title>
        <authorList>
            <person name="Baroncelli R."/>
            <person name="Thon M.R."/>
        </authorList>
    </citation>
    <scope>NUCLEOTIDE SEQUENCE [LARGE SCALE GENOMIC DNA]</scope>
    <source>
        <strain evidence="2 3">CBS 607.94</strain>
    </source>
</reference>
<evidence type="ECO:0000313" key="3">
    <source>
        <dbReference type="Proteomes" id="UP000070121"/>
    </source>
</evidence>
<keyword evidence="3" id="KW-1185">Reference proteome</keyword>